<keyword evidence="2" id="KW-0732">Signal</keyword>
<reference evidence="4" key="1">
    <citation type="journal article" date="2019" name="Int. J. Syst. Evol. Microbiol.">
        <title>The Global Catalogue of Microorganisms (GCM) 10K type strain sequencing project: providing services to taxonomists for standard genome sequencing and annotation.</title>
        <authorList>
            <consortium name="The Broad Institute Genomics Platform"/>
            <consortium name="The Broad Institute Genome Sequencing Center for Infectious Disease"/>
            <person name="Wu L."/>
            <person name="Ma J."/>
        </authorList>
    </citation>
    <scope>NUCLEOTIDE SEQUENCE [LARGE SCALE GENOMIC DNA]</scope>
    <source>
        <strain evidence="4">JCM 17666</strain>
    </source>
</reference>
<feature type="signal peptide" evidence="2">
    <location>
        <begin position="1"/>
        <end position="24"/>
    </location>
</feature>
<dbReference type="Pfam" id="PF03401">
    <property type="entry name" value="TctC"/>
    <property type="match status" value="1"/>
</dbReference>
<comment type="similarity">
    <text evidence="1">Belongs to the UPF0065 (bug) family.</text>
</comment>
<dbReference type="PANTHER" id="PTHR42928">
    <property type="entry name" value="TRICARBOXYLATE-BINDING PROTEIN"/>
    <property type="match status" value="1"/>
</dbReference>
<dbReference type="Gene3D" id="3.40.190.10">
    <property type="entry name" value="Periplasmic binding protein-like II"/>
    <property type="match status" value="1"/>
</dbReference>
<dbReference type="PANTHER" id="PTHR42928:SF5">
    <property type="entry name" value="BLR1237 PROTEIN"/>
    <property type="match status" value="1"/>
</dbReference>
<sequence>MTIRKTLAGVVAGIACLASHGAAAQGASSFPTRAIRIIVPFSPGASDTQIRTLGPLMSKRLNGQPIVVENSPGGGGIVGANIVRHAPPDGYTLFFTGAAGLTLLPALRADVPYKLRDFVAIGNVSSLPGVLVVRADAPYRTMAEIVAYARKHPGKINFGSAGVGTASHTFGVGPQVFGDFRFTHVPYKGMADVIQAILAGTVDAGFAIPGLVMPYLQAGKLRAIAVSSAKRSEFLPDVPTYREAGIDYVDGESYGLVGPKGVPPAIVKQVSDALAESMKAPEFVNLMQKLYTSVDYVAPGPYQEMLEARDRSWHEYLANPAFRQLMQQ</sequence>
<name>A0ABP8GMG7_9BURK</name>
<evidence type="ECO:0000256" key="1">
    <source>
        <dbReference type="ARBA" id="ARBA00006987"/>
    </source>
</evidence>
<dbReference type="InterPro" id="IPR005064">
    <property type="entry name" value="BUG"/>
</dbReference>
<dbReference type="CDD" id="cd07012">
    <property type="entry name" value="PBP2_Bug_TTT"/>
    <property type="match status" value="1"/>
</dbReference>
<evidence type="ECO:0000313" key="4">
    <source>
        <dbReference type="Proteomes" id="UP001501671"/>
    </source>
</evidence>
<evidence type="ECO:0000313" key="3">
    <source>
        <dbReference type="EMBL" id="GAA4326754.1"/>
    </source>
</evidence>
<dbReference type="EMBL" id="BAABFO010000004">
    <property type="protein sequence ID" value="GAA4326754.1"/>
    <property type="molecule type" value="Genomic_DNA"/>
</dbReference>
<keyword evidence="4" id="KW-1185">Reference proteome</keyword>
<proteinExistence type="inferred from homology"/>
<protein>
    <submittedName>
        <fullName evidence="3">Tripartite tricarboxylate transporter substrate binding protein BugE</fullName>
    </submittedName>
</protein>
<dbReference type="Proteomes" id="UP001501671">
    <property type="component" value="Unassembled WGS sequence"/>
</dbReference>
<gene>
    <name evidence="3" type="ORF">GCM10023144_10590</name>
</gene>
<accession>A0ABP8GMG7</accession>
<evidence type="ECO:0000256" key="2">
    <source>
        <dbReference type="SAM" id="SignalP"/>
    </source>
</evidence>
<comment type="caution">
    <text evidence="3">The sequence shown here is derived from an EMBL/GenBank/DDBJ whole genome shotgun (WGS) entry which is preliminary data.</text>
</comment>
<dbReference type="PROSITE" id="PS51257">
    <property type="entry name" value="PROKAR_LIPOPROTEIN"/>
    <property type="match status" value="1"/>
</dbReference>
<feature type="chain" id="PRO_5047402834" evidence="2">
    <location>
        <begin position="25"/>
        <end position="328"/>
    </location>
</feature>
<dbReference type="Gene3D" id="3.40.190.150">
    <property type="entry name" value="Bordetella uptake gene, domain 1"/>
    <property type="match status" value="1"/>
</dbReference>
<dbReference type="PIRSF" id="PIRSF017082">
    <property type="entry name" value="YflP"/>
    <property type="match status" value="1"/>
</dbReference>
<dbReference type="SUPFAM" id="SSF53850">
    <property type="entry name" value="Periplasmic binding protein-like II"/>
    <property type="match status" value="1"/>
</dbReference>
<organism evidence="3 4">
    <name type="scientific">Pigmentiphaga soli</name>
    <dbReference type="NCBI Taxonomy" id="1007095"/>
    <lineage>
        <taxon>Bacteria</taxon>
        <taxon>Pseudomonadati</taxon>
        <taxon>Pseudomonadota</taxon>
        <taxon>Betaproteobacteria</taxon>
        <taxon>Burkholderiales</taxon>
        <taxon>Alcaligenaceae</taxon>
        <taxon>Pigmentiphaga</taxon>
    </lineage>
</organism>
<dbReference type="InterPro" id="IPR042100">
    <property type="entry name" value="Bug_dom1"/>
</dbReference>
<dbReference type="RefSeq" id="WP_345247079.1">
    <property type="nucleotide sequence ID" value="NZ_BAABFO010000004.1"/>
</dbReference>